<dbReference type="EMBL" id="CM026421">
    <property type="protein sequence ID" value="KAG0591104.1"/>
    <property type="molecule type" value="Genomic_DNA"/>
</dbReference>
<keyword evidence="3" id="KW-1185">Reference proteome</keyword>
<feature type="non-terminal residue" evidence="2">
    <location>
        <position position="1"/>
    </location>
</feature>
<evidence type="ECO:0000259" key="1">
    <source>
        <dbReference type="PROSITE" id="PS51729"/>
    </source>
</evidence>
<accession>A0A8T0J5D6</accession>
<dbReference type="AlphaFoldDB" id="A0A8T0J5D6"/>
<dbReference type="InterPro" id="IPR045057">
    <property type="entry name" value="Gcn5-rel_NAT"/>
</dbReference>
<dbReference type="Proteomes" id="UP000822688">
    <property type="component" value="Chromosome 1"/>
</dbReference>
<dbReference type="FunFam" id="3.40.630.30:FF:000106">
    <property type="entry name" value="Acetyltransferase At1g77540"/>
    <property type="match status" value="1"/>
</dbReference>
<proteinExistence type="predicted"/>
<evidence type="ECO:0000313" key="3">
    <source>
        <dbReference type="Proteomes" id="UP000822688"/>
    </source>
</evidence>
<dbReference type="InterPro" id="IPR031165">
    <property type="entry name" value="GNAT_YJDJ"/>
</dbReference>
<organism evidence="2 3">
    <name type="scientific">Ceratodon purpureus</name>
    <name type="common">Fire moss</name>
    <name type="synonym">Dicranum purpureum</name>
    <dbReference type="NCBI Taxonomy" id="3225"/>
    <lineage>
        <taxon>Eukaryota</taxon>
        <taxon>Viridiplantae</taxon>
        <taxon>Streptophyta</taxon>
        <taxon>Embryophyta</taxon>
        <taxon>Bryophyta</taxon>
        <taxon>Bryophytina</taxon>
        <taxon>Bryopsida</taxon>
        <taxon>Dicranidae</taxon>
        <taxon>Pseudoditrichales</taxon>
        <taxon>Ditrichaceae</taxon>
        <taxon>Ceratodon</taxon>
    </lineage>
</organism>
<dbReference type="InterPro" id="IPR016181">
    <property type="entry name" value="Acyl_CoA_acyltransferase"/>
</dbReference>
<gene>
    <name evidence="2" type="ORF">KC19_1G149800</name>
</gene>
<name>A0A8T0J5D6_CERPU</name>
<dbReference type="PROSITE" id="PS51729">
    <property type="entry name" value="GNAT_YJDJ"/>
    <property type="match status" value="1"/>
</dbReference>
<dbReference type="PANTHER" id="PTHR31435">
    <property type="entry name" value="PROTEIN NATD1"/>
    <property type="match status" value="1"/>
</dbReference>
<dbReference type="SUPFAM" id="SSF55729">
    <property type="entry name" value="Acyl-CoA N-acyltransferases (Nat)"/>
    <property type="match status" value="1"/>
</dbReference>
<dbReference type="Pfam" id="PF14542">
    <property type="entry name" value="Acetyltransf_CG"/>
    <property type="match status" value="1"/>
</dbReference>
<comment type="caution">
    <text evidence="2">The sequence shown here is derived from an EMBL/GenBank/DDBJ whole genome shotgun (WGS) entry which is preliminary data.</text>
</comment>
<reference evidence="2" key="1">
    <citation type="submission" date="2020-06" db="EMBL/GenBank/DDBJ databases">
        <title>WGS assembly of Ceratodon purpureus strain R40.</title>
        <authorList>
            <person name="Carey S.B."/>
            <person name="Jenkins J."/>
            <person name="Shu S."/>
            <person name="Lovell J.T."/>
            <person name="Sreedasyam A."/>
            <person name="Maumus F."/>
            <person name="Tiley G.P."/>
            <person name="Fernandez-Pozo N."/>
            <person name="Barry K."/>
            <person name="Chen C."/>
            <person name="Wang M."/>
            <person name="Lipzen A."/>
            <person name="Daum C."/>
            <person name="Saski C.A."/>
            <person name="Payton A.C."/>
            <person name="Mcbreen J.C."/>
            <person name="Conrad R.E."/>
            <person name="Kollar L.M."/>
            <person name="Olsson S."/>
            <person name="Huttunen S."/>
            <person name="Landis J.B."/>
            <person name="Wickett N.J."/>
            <person name="Johnson M.G."/>
            <person name="Rensing S.A."/>
            <person name="Grimwood J."/>
            <person name="Schmutz J."/>
            <person name="Mcdaniel S.F."/>
        </authorList>
    </citation>
    <scope>NUCLEOTIDE SEQUENCE</scope>
    <source>
        <strain evidence="2">R40</strain>
    </source>
</reference>
<dbReference type="Gene3D" id="3.40.630.30">
    <property type="match status" value="1"/>
</dbReference>
<sequence length="186" mass="20465">DVYVGSSNRISNFESRKCSAFATTGCIRTFTVFHNRIHNSGIGDDWGARRRVEETEAMAEPMQGRGGGAAGAREAAKVVWSPEQRRFASEDGQAYLAYNMRKPGKGMGEEGEEPAKDVMDVVHTYVPVQKRGLGLAGELCKAAFAHAREHKLLILPSCSYVSDTFIPRHPECWDVVVPESLHRAGL</sequence>
<evidence type="ECO:0000313" key="2">
    <source>
        <dbReference type="EMBL" id="KAG0591104.1"/>
    </source>
</evidence>
<feature type="domain" description="N-acetyltransferase" evidence="1">
    <location>
        <begin position="90"/>
        <end position="177"/>
    </location>
</feature>
<dbReference type="PANTHER" id="PTHR31435:SF9">
    <property type="entry name" value="PROTEIN NATD1"/>
    <property type="match status" value="1"/>
</dbReference>
<protein>
    <recommendedName>
        <fullName evidence="1">N-acetyltransferase domain-containing protein</fullName>
    </recommendedName>
</protein>